<evidence type="ECO:0000313" key="2">
    <source>
        <dbReference type="EMBL" id="RHF85486.1"/>
    </source>
</evidence>
<dbReference type="Proteomes" id="UP000283701">
    <property type="component" value="Unassembled WGS sequence"/>
</dbReference>
<gene>
    <name evidence="2" type="ORF">DW654_05645</name>
</gene>
<sequence length="399" mass="46278">MAKEKNYKNHNNYIIPKIYVYIFWGMSYAICALALIFLSKKYYKPIEISTEANTILNIIWDELGNSITVVSGLLCLLIDIISQKEKLIEPWIKRIIAISLFVLFNFCRCANVLKLSANQFSVIIFVFYLINIILIVILSNRSNVNEQINNLKLKSILGKIRNQNIVSIQLFDVEEIKENEYCKYTFRYIDALCQDENDINGMLSTTYKIKNEYVSEMTLVLLAYQKLIESGDDEEKNILIASIGRNKEKLLNELKQLKNVDDVDKECCCVARMFILYLTLENMLQDANSAGIQMLDGVLGLDDVEIEKRLFTYFRTGILGAMFLGQNDIYTFDYWKDGSKVGRKYCAFQIRSEEKTLVCMVVLKERKNNLLSKDIVEAIRKIEKKLDDNWKDKKEIGLC</sequence>
<dbReference type="EMBL" id="QRHP01000004">
    <property type="protein sequence ID" value="RHF85486.1"/>
    <property type="molecule type" value="Genomic_DNA"/>
</dbReference>
<comment type="caution">
    <text evidence="2">The sequence shown here is derived from an EMBL/GenBank/DDBJ whole genome shotgun (WGS) entry which is preliminary data.</text>
</comment>
<evidence type="ECO:0000313" key="3">
    <source>
        <dbReference type="Proteomes" id="UP000283701"/>
    </source>
</evidence>
<dbReference type="AlphaFoldDB" id="A0A3R6FNN2"/>
<reference evidence="2 3" key="1">
    <citation type="submission" date="2018-08" db="EMBL/GenBank/DDBJ databases">
        <title>A genome reference for cultivated species of the human gut microbiota.</title>
        <authorList>
            <person name="Zou Y."/>
            <person name="Xue W."/>
            <person name="Luo G."/>
        </authorList>
    </citation>
    <scope>NUCLEOTIDE SEQUENCE [LARGE SCALE GENOMIC DNA]</scope>
    <source>
        <strain evidence="2 3">AM23-23AC</strain>
    </source>
</reference>
<feature type="transmembrane region" description="Helical" evidence="1">
    <location>
        <begin position="21"/>
        <end position="43"/>
    </location>
</feature>
<keyword evidence="1" id="KW-0812">Transmembrane</keyword>
<organism evidence="2 3">
    <name type="scientific">Roseburia inulinivorans</name>
    <dbReference type="NCBI Taxonomy" id="360807"/>
    <lineage>
        <taxon>Bacteria</taxon>
        <taxon>Bacillati</taxon>
        <taxon>Bacillota</taxon>
        <taxon>Clostridia</taxon>
        <taxon>Lachnospirales</taxon>
        <taxon>Lachnospiraceae</taxon>
        <taxon>Roseburia</taxon>
    </lineage>
</organism>
<proteinExistence type="predicted"/>
<feature type="transmembrane region" description="Helical" evidence="1">
    <location>
        <begin position="63"/>
        <end position="82"/>
    </location>
</feature>
<keyword evidence="1" id="KW-0472">Membrane</keyword>
<feature type="transmembrane region" description="Helical" evidence="1">
    <location>
        <begin position="119"/>
        <end position="138"/>
    </location>
</feature>
<keyword evidence="1" id="KW-1133">Transmembrane helix</keyword>
<accession>A0A3R6FNN2</accession>
<feature type="transmembrane region" description="Helical" evidence="1">
    <location>
        <begin position="94"/>
        <end position="113"/>
    </location>
</feature>
<name>A0A3R6FNN2_9FIRM</name>
<dbReference type="RefSeq" id="WP_118202660.1">
    <property type="nucleotide sequence ID" value="NZ_QRHP01000004.1"/>
</dbReference>
<evidence type="ECO:0000256" key="1">
    <source>
        <dbReference type="SAM" id="Phobius"/>
    </source>
</evidence>
<protein>
    <submittedName>
        <fullName evidence="2">Uncharacterized protein</fullName>
    </submittedName>
</protein>